<name>A0A839EMA2_9HYPH</name>
<dbReference type="EMBL" id="JACGXN010000016">
    <property type="protein sequence ID" value="MBA8881693.1"/>
    <property type="molecule type" value="Genomic_DNA"/>
</dbReference>
<dbReference type="AlphaFoldDB" id="A0A839EMA2"/>
<evidence type="ECO:0000313" key="2">
    <source>
        <dbReference type="EMBL" id="MBA8881693.1"/>
    </source>
</evidence>
<dbReference type="InterPro" id="IPR052194">
    <property type="entry name" value="MESH1"/>
</dbReference>
<gene>
    <name evidence="2" type="ORF">FHW16_005438</name>
</gene>
<proteinExistence type="predicted"/>
<keyword evidence="3" id="KW-1185">Reference proteome</keyword>
<dbReference type="Proteomes" id="UP000549052">
    <property type="component" value="Unassembled WGS sequence"/>
</dbReference>
<dbReference type="SMART" id="SM00471">
    <property type="entry name" value="HDc"/>
    <property type="match status" value="1"/>
</dbReference>
<protein>
    <submittedName>
        <fullName evidence="2">(P)ppGpp synthase/HD superfamily hydrolase</fullName>
    </submittedName>
</protein>
<dbReference type="SUPFAM" id="SSF109604">
    <property type="entry name" value="HD-domain/PDEase-like"/>
    <property type="match status" value="1"/>
</dbReference>
<evidence type="ECO:0000259" key="1">
    <source>
        <dbReference type="SMART" id="SM00471"/>
    </source>
</evidence>
<organism evidence="2 3">
    <name type="scientific">Phyllobacterium myrsinacearum</name>
    <dbReference type="NCBI Taxonomy" id="28101"/>
    <lineage>
        <taxon>Bacteria</taxon>
        <taxon>Pseudomonadati</taxon>
        <taxon>Pseudomonadota</taxon>
        <taxon>Alphaproteobacteria</taxon>
        <taxon>Hyphomicrobiales</taxon>
        <taxon>Phyllobacteriaceae</taxon>
        <taxon>Phyllobacterium</taxon>
    </lineage>
</organism>
<dbReference type="Gene3D" id="1.10.3210.10">
    <property type="entry name" value="Hypothetical protein af1432"/>
    <property type="match status" value="1"/>
</dbReference>
<dbReference type="CDD" id="cd00077">
    <property type="entry name" value="HDc"/>
    <property type="match status" value="1"/>
</dbReference>
<reference evidence="2 3" key="1">
    <citation type="submission" date="2020-07" db="EMBL/GenBank/DDBJ databases">
        <title>Genomic Encyclopedia of Type Strains, Phase IV (KMG-V): Genome sequencing to study the core and pangenomes of soil and plant-associated prokaryotes.</title>
        <authorList>
            <person name="Whitman W."/>
        </authorList>
    </citation>
    <scope>NUCLEOTIDE SEQUENCE [LARGE SCALE GENOMIC DNA]</scope>
    <source>
        <strain evidence="2 3">AN3</strain>
    </source>
</reference>
<keyword evidence="2" id="KW-0378">Hydrolase</keyword>
<sequence length="176" mass="19790">MNIPGNALLFANAAHAAIDQRRKYTGLPYIVHPVAVAQLVKQAANYDDAMLCAAYLHDVVEDTGVTLALLREYFDVRVCKLVDELTNKVPMSAGNRKTRFKLETERIATISNDAMTIKLCDLIDNTATIVAHDPDFAKVYMREKQVLLTVLQGGDFGLWQRADKIVRDYWMGKPYV</sequence>
<dbReference type="Pfam" id="PF13328">
    <property type="entry name" value="HD_4"/>
    <property type="match status" value="1"/>
</dbReference>
<accession>A0A839EMA2</accession>
<dbReference type="RefSeq" id="WP_182552244.1">
    <property type="nucleotide sequence ID" value="NZ_JACGXN010000016.1"/>
</dbReference>
<dbReference type="PANTHER" id="PTHR46246">
    <property type="entry name" value="GUANOSINE-3',5'-BIS(DIPHOSPHATE) 3'-PYROPHOSPHOHYDROLASE MESH1"/>
    <property type="match status" value="1"/>
</dbReference>
<dbReference type="PANTHER" id="PTHR46246:SF1">
    <property type="entry name" value="GUANOSINE-3',5'-BIS(DIPHOSPHATE) 3'-PYROPHOSPHOHYDROLASE MESH1"/>
    <property type="match status" value="1"/>
</dbReference>
<feature type="domain" description="HD/PDEase" evidence="1">
    <location>
        <begin position="25"/>
        <end position="135"/>
    </location>
</feature>
<dbReference type="GO" id="GO:0008893">
    <property type="term" value="F:guanosine-3',5'-bis(diphosphate) 3'-diphosphatase activity"/>
    <property type="evidence" value="ECO:0007669"/>
    <property type="project" value="TreeGrafter"/>
</dbReference>
<dbReference type="InterPro" id="IPR003607">
    <property type="entry name" value="HD/PDEase_dom"/>
</dbReference>
<evidence type="ECO:0000313" key="3">
    <source>
        <dbReference type="Proteomes" id="UP000549052"/>
    </source>
</evidence>
<comment type="caution">
    <text evidence="2">The sequence shown here is derived from an EMBL/GenBank/DDBJ whole genome shotgun (WGS) entry which is preliminary data.</text>
</comment>